<organism evidence="1 2">
    <name type="scientific">Pocillopora damicornis</name>
    <name type="common">Cauliflower coral</name>
    <name type="synonym">Millepora damicornis</name>
    <dbReference type="NCBI Taxonomy" id="46731"/>
    <lineage>
        <taxon>Eukaryota</taxon>
        <taxon>Metazoa</taxon>
        <taxon>Cnidaria</taxon>
        <taxon>Anthozoa</taxon>
        <taxon>Hexacorallia</taxon>
        <taxon>Scleractinia</taxon>
        <taxon>Astrocoeniina</taxon>
        <taxon>Pocilloporidae</taxon>
        <taxon>Pocillopora</taxon>
    </lineage>
</organism>
<reference evidence="1 2" key="1">
    <citation type="journal article" date="2018" name="Sci. Rep.">
        <title>Comparative analysis of the Pocillopora damicornis genome highlights role of immune system in coral evolution.</title>
        <authorList>
            <person name="Cunning R."/>
            <person name="Bay R.A."/>
            <person name="Gillette P."/>
            <person name="Baker A.C."/>
            <person name="Traylor-Knowles N."/>
        </authorList>
    </citation>
    <scope>NUCLEOTIDE SEQUENCE [LARGE SCALE GENOMIC DNA]</scope>
    <source>
        <strain evidence="1">RSMAS</strain>
        <tissue evidence="1">Whole animal</tissue>
    </source>
</reference>
<comment type="caution">
    <text evidence="1">The sequence shown here is derived from an EMBL/GenBank/DDBJ whole genome shotgun (WGS) entry which is preliminary data.</text>
</comment>
<protein>
    <submittedName>
        <fullName evidence="1">Uncharacterized protein</fullName>
    </submittedName>
</protein>
<sequence length="174" mass="19732">VLLTKANPVGKIVHYALRIQFQMRGSPHLHVLRVPYTFCVKHCIRDIRSWMSNDDLKFNDDKTEFLIIGSSQQLGKLDNISIRVGDSDIQPVPLARYLVVTVKRLNTKSLCTSNGFVFICTTEGIIAAIQVQSLRKAELIIELTKRGSKPLDHLRGKLKAEVEKIKTKYSTEQN</sequence>
<proteinExistence type="predicted"/>
<dbReference type="EMBL" id="RCHS01000628">
    <property type="protein sequence ID" value="RMX57611.1"/>
    <property type="molecule type" value="Genomic_DNA"/>
</dbReference>
<evidence type="ECO:0000313" key="2">
    <source>
        <dbReference type="Proteomes" id="UP000275408"/>
    </source>
</evidence>
<keyword evidence="2" id="KW-1185">Reference proteome</keyword>
<dbReference type="AlphaFoldDB" id="A0A3M6UVC2"/>
<dbReference type="Proteomes" id="UP000275408">
    <property type="component" value="Unassembled WGS sequence"/>
</dbReference>
<gene>
    <name evidence="1" type="ORF">pdam_00015744</name>
</gene>
<accession>A0A3M6UVC2</accession>
<feature type="non-terminal residue" evidence="1">
    <location>
        <position position="1"/>
    </location>
</feature>
<name>A0A3M6UVC2_POCDA</name>
<evidence type="ECO:0000313" key="1">
    <source>
        <dbReference type="EMBL" id="RMX57611.1"/>
    </source>
</evidence>